<dbReference type="SFLD" id="SFLDS00003">
    <property type="entry name" value="Haloacid_Dehalogenase"/>
    <property type="match status" value="1"/>
</dbReference>
<dbReference type="GO" id="GO:0016787">
    <property type="term" value="F:hydrolase activity"/>
    <property type="evidence" value="ECO:0007669"/>
    <property type="project" value="UniProtKB-KW"/>
</dbReference>
<dbReference type="RefSeq" id="WP_068709081.1">
    <property type="nucleotide sequence ID" value="NZ_BAAAXQ010000077.1"/>
</dbReference>
<dbReference type="Pfam" id="PF08282">
    <property type="entry name" value="Hydrolase_3"/>
    <property type="match status" value="1"/>
</dbReference>
<comment type="caution">
    <text evidence="1">The sequence shown here is derived from an EMBL/GenBank/DDBJ whole genome shotgun (WGS) entry which is preliminary data.</text>
</comment>
<dbReference type="Gene3D" id="3.40.50.1000">
    <property type="entry name" value="HAD superfamily/HAD-like"/>
    <property type="match status" value="1"/>
</dbReference>
<dbReference type="InterPro" id="IPR023214">
    <property type="entry name" value="HAD_sf"/>
</dbReference>
<organism evidence="1 2">
    <name type="scientific">Tetragenococcus solitarius</name>
    <dbReference type="NCBI Taxonomy" id="71453"/>
    <lineage>
        <taxon>Bacteria</taxon>
        <taxon>Bacillati</taxon>
        <taxon>Bacillota</taxon>
        <taxon>Bacilli</taxon>
        <taxon>Lactobacillales</taxon>
        <taxon>Enterococcaceae</taxon>
        <taxon>Tetragenococcus</taxon>
    </lineage>
</organism>
<dbReference type="SUPFAM" id="SSF56784">
    <property type="entry name" value="HAD-like"/>
    <property type="match status" value="1"/>
</dbReference>
<dbReference type="PANTHER" id="PTHR10000">
    <property type="entry name" value="PHOSPHOSERINE PHOSPHATASE"/>
    <property type="match status" value="1"/>
</dbReference>
<dbReference type="InterPro" id="IPR036412">
    <property type="entry name" value="HAD-like_sf"/>
</dbReference>
<name>A0ABN3YDM4_9ENTE</name>
<dbReference type="EMBL" id="BAAAXQ010000077">
    <property type="protein sequence ID" value="GAA3026059.1"/>
    <property type="molecule type" value="Genomic_DNA"/>
</dbReference>
<keyword evidence="2" id="KW-1185">Reference proteome</keyword>
<dbReference type="SFLD" id="SFLDG01140">
    <property type="entry name" value="C2.B:_Phosphomannomutase_and_P"/>
    <property type="match status" value="1"/>
</dbReference>
<dbReference type="Proteomes" id="UP001501577">
    <property type="component" value="Unassembled WGS sequence"/>
</dbReference>
<evidence type="ECO:0000313" key="2">
    <source>
        <dbReference type="Proteomes" id="UP001501577"/>
    </source>
</evidence>
<protein>
    <submittedName>
        <fullName evidence="1">Cof-type HAD-IIB family hydrolase</fullName>
    </submittedName>
</protein>
<sequence>MRNIRLIAADMDHTLLTESGELPPNFATYIRALDKLGIHFVIASGRPMYSLTEFFSDLAEQLIFISDNGGAVSYKNNLIFTSLLKPEDYKKMRNFTKEKTPGIPVLCGLKSAFIEQSDKKHLAFLKRFYAKITVVSDIRALNVDANKFTAYFPSQVSEKYFVEEFNPAFGADFSVAVGDTVWVDLMNKGVDKGQAMCILSKKLAIESDQMMAFGDTYNDIEMLRFVKYSYIVANANDDMRQYASYVTKSNNEYGVTHVIKKLLEEKDNEQ</sequence>
<dbReference type="NCBIfam" id="TIGR01484">
    <property type="entry name" value="HAD-SF-IIB"/>
    <property type="match status" value="1"/>
</dbReference>
<dbReference type="InterPro" id="IPR000150">
    <property type="entry name" value="Cof"/>
</dbReference>
<dbReference type="Gene3D" id="3.30.1240.10">
    <property type="match status" value="1"/>
</dbReference>
<reference evidence="1 2" key="1">
    <citation type="journal article" date="2019" name="Int. J. Syst. Evol. Microbiol.">
        <title>The Global Catalogue of Microorganisms (GCM) 10K type strain sequencing project: providing services to taxonomists for standard genome sequencing and annotation.</title>
        <authorList>
            <consortium name="The Broad Institute Genomics Platform"/>
            <consortium name="The Broad Institute Genome Sequencing Center for Infectious Disease"/>
            <person name="Wu L."/>
            <person name="Ma J."/>
        </authorList>
    </citation>
    <scope>NUCLEOTIDE SEQUENCE [LARGE SCALE GENOMIC DNA]</scope>
    <source>
        <strain evidence="1 2">JCM 8736</strain>
    </source>
</reference>
<gene>
    <name evidence="1" type="ORF">GCM10019998_23190</name>
</gene>
<proteinExistence type="predicted"/>
<accession>A0ABN3YDM4</accession>
<dbReference type="NCBIfam" id="TIGR00099">
    <property type="entry name" value="Cof-subfamily"/>
    <property type="match status" value="1"/>
</dbReference>
<evidence type="ECO:0000313" key="1">
    <source>
        <dbReference type="EMBL" id="GAA3026059.1"/>
    </source>
</evidence>
<keyword evidence="1" id="KW-0378">Hydrolase</keyword>
<dbReference type="PANTHER" id="PTHR10000:SF53">
    <property type="entry name" value="5-AMINO-6-(5-PHOSPHO-D-RIBITYLAMINO)URACIL PHOSPHATASE YBJI-RELATED"/>
    <property type="match status" value="1"/>
</dbReference>
<dbReference type="InterPro" id="IPR006379">
    <property type="entry name" value="HAD-SF_hydro_IIB"/>
</dbReference>